<dbReference type="EMBL" id="HACA01024814">
    <property type="protein sequence ID" value="CDW42175.1"/>
    <property type="molecule type" value="Transcribed_RNA"/>
</dbReference>
<evidence type="ECO:0000313" key="1">
    <source>
        <dbReference type="EMBL" id="CDW42175.1"/>
    </source>
</evidence>
<protein>
    <submittedName>
        <fullName evidence="1">Uncharacterized protein</fullName>
    </submittedName>
</protein>
<reference evidence="1" key="1">
    <citation type="submission" date="2014-05" db="EMBL/GenBank/DDBJ databases">
        <authorList>
            <person name="Chronopoulou M."/>
        </authorList>
    </citation>
    <scope>NUCLEOTIDE SEQUENCE</scope>
    <source>
        <tissue evidence="1">Whole organism</tissue>
    </source>
</reference>
<proteinExistence type="predicted"/>
<accession>A0A0K2UVR4</accession>
<dbReference type="AlphaFoldDB" id="A0A0K2UVR4"/>
<organism evidence="1">
    <name type="scientific">Lepeophtheirus salmonis</name>
    <name type="common">Salmon louse</name>
    <name type="synonym">Caligus salmonis</name>
    <dbReference type="NCBI Taxonomy" id="72036"/>
    <lineage>
        <taxon>Eukaryota</taxon>
        <taxon>Metazoa</taxon>
        <taxon>Ecdysozoa</taxon>
        <taxon>Arthropoda</taxon>
        <taxon>Crustacea</taxon>
        <taxon>Multicrustacea</taxon>
        <taxon>Hexanauplia</taxon>
        <taxon>Copepoda</taxon>
        <taxon>Siphonostomatoida</taxon>
        <taxon>Caligidae</taxon>
        <taxon>Lepeophtheirus</taxon>
    </lineage>
</organism>
<name>A0A0K2UVR4_LEPSM</name>
<sequence length="34" mass="3967">MDDHVRSIFLRFPLSDFGPISWGTYLKSFSIFVS</sequence>